<reference evidence="2" key="1">
    <citation type="journal article" date="2017" name="Science">
        <title>Giant viruses with an expanded complement of translation system components.</title>
        <authorList>
            <person name="Schulz F."/>
            <person name="Yutin N."/>
            <person name="Ivanova N.N."/>
            <person name="Ortega D.R."/>
            <person name="Lee T.K."/>
            <person name="Vierheilig J."/>
            <person name="Daims H."/>
            <person name="Horn M."/>
            <person name="Wagner M."/>
            <person name="Jensen G.J."/>
            <person name="Kyrpides N.C."/>
            <person name="Koonin E.V."/>
            <person name="Woyke T."/>
        </authorList>
    </citation>
    <scope>NUCLEOTIDE SEQUENCE</scope>
    <source>
        <strain evidence="2">CTV1</strain>
    </source>
</reference>
<protein>
    <submittedName>
        <fullName evidence="2">Uncharacterized protein</fullName>
    </submittedName>
</protein>
<evidence type="ECO:0000256" key="1">
    <source>
        <dbReference type="SAM" id="Phobius"/>
    </source>
</evidence>
<name>A0A1V0SBZ8_9VIRU</name>
<organism evidence="2">
    <name type="scientific">Catovirus CTV1</name>
    <dbReference type="NCBI Taxonomy" id="1977631"/>
    <lineage>
        <taxon>Viruses</taxon>
        <taxon>Varidnaviria</taxon>
        <taxon>Bamfordvirae</taxon>
        <taxon>Nucleocytoviricota</taxon>
        <taxon>Megaviricetes</taxon>
        <taxon>Imitervirales</taxon>
        <taxon>Mimiviridae</taxon>
        <taxon>Klosneuvirinae</taxon>
        <taxon>Catovirus</taxon>
    </lineage>
</organism>
<keyword evidence="1" id="KW-1133">Transmembrane helix</keyword>
<sequence>MNLNRGDFTEYDFNKKFEQEKELVKQLNNQKEKDRLDKLNNANNIQPKSLYELSVIDILIGIKDSWFEMIDELLQGKFDVITFTKNNRLFYIGITIIVIVLMLYMYGLFTESQSNSNEKIVKIYHIKQN</sequence>
<proteinExistence type="predicted"/>
<gene>
    <name evidence="2" type="ORF">Catovirus_2_196</name>
</gene>
<feature type="transmembrane region" description="Helical" evidence="1">
    <location>
        <begin position="89"/>
        <end position="109"/>
    </location>
</feature>
<evidence type="ECO:0000313" key="2">
    <source>
        <dbReference type="EMBL" id="ARF09247.1"/>
    </source>
</evidence>
<dbReference type="EMBL" id="KY684084">
    <property type="protein sequence ID" value="ARF09247.1"/>
    <property type="molecule type" value="Genomic_DNA"/>
</dbReference>
<keyword evidence="1" id="KW-0472">Membrane</keyword>
<accession>A0A1V0SBZ8</accession>
<keyword evidence="1" id="KW-0812">Transmembrane</keyword>